<evidence type="ECO:0000256" key="1">
    <source>
        <dbReference type="SAM" id="SignalP"/>
    </source>
</evidence>
<dbReference type="EMBL" id="JABBJJ010000139">
    <property type="protein sequence ID" value="NMO18493.1"/>
    <property type="molecule type" value="Genomic_DNA"/>
</dbReference>
<comment type="caution">
    <text evidence="2">The sequence shown here is derived from an EMBL/GenBank/DDBJ whole genome shotgun (WGS) entry which is preliminary data.</text>
</comment>
<feature type="signal peptide" evidence="1">
    <location>
        <begin position="1"/>
        <end position="24"/>
    </location>
</feature>
<evidence type="ECO:0000313" key="2">
    <source>
        <dbReference type="EMBL" id="NMO18493.1"/>
    </source>
</evidence>
<gene>
    <name evidence="2" type="ORF">HG543_27050</name>
</gene>
<dbReference type="Proteomes" id="UP000518300">
    <property type="component" value="Unassembled WGS sequence"/>
</dbReference>
<reference evidence="2 3" key="1">
    <citation type="submission" date="2020-04" db="EMBL/GenBank/DDBJ databases">
        <title>Draft genome of Pyxidicoccus fallax type strain.</title>
        <authorList>
            <person name="Whitworth D.E."/>
        </authorList>
    </citation>
    <scope>NUCLEOTIDE SEQUENCE [LARGE SCALE GENOMIC DNA]</scope>
    <source>
        <strain evidence="2 3">DSM 14698</strain>
    </source>
</reference>
<dbReference type="AlphaFoldDB" id="A0A848LLF4"/>
<evidence type="ECO:0000313" key="3">
    <source>
        <dbReference type="Proteomes" id="UP000518300"/>
    </source>
</evidence>
<feature type="chain" id="PRO_5032504155" evidence="1">
    <location>
        <begin position="25"/>
        <end position="86"/>
    </location>
</feature>
<accession>A0A848LLF4</accession>
<sequence>MVKRVKVLSLALATMFLGASQAGAQQSGEPAYRTIMYSDATYTTEVGYIYPECTLRGVQYHLVGTYTYFQVDEFVGICGPGGWEPL</sequence>
<organism evidence="2 3">
    <name type="scientific">Pyxidicoccus fallax</name>
    <dbReference type="NCBI Taxonomy" id="394095"/>
    <lineage>
        <taxon>Bacteria</taxon>
        <taxon>Pseudomonadati</taxon>
        <taxon>Myxococcota</taxon>
        <taxon>Myxococcia</taxon>
        <taxon>Myxococcales</taxon>
        <taxon>Cystobacterineae</taxon>
        <taxon>Myxococcaceae</taxon>
        <taxon>Pyxidicoccus</taxon>
    </lineage>
</organism>
<name>A0A848LLF4_9BACT</name>
<dbReference type="RefSeq" id="WP_169347757.1">
    <property type="nucleotide sequence ID" value="NZ_JABBJJ010000139.1"/>
</dbReference>
<protein>
    <submittedName>
        <fullName evidence="2">Uncharacterized protein</fullName>
    </submittedName>
</protein>
<proteinExistence type="predicted"/>
<keyword evidence="1" id="KW-0732">Signal</keyword>
<keyword evidence="3" id="KW-1185">Reference proteome</keyword>